<evidence type="ECO:0000313" key="4">
    <source>
        <dbReference type="EnsemblProtists" id="EKX55453"/>
    </source>
</evidence>
<dbReference type="CDD" id="cd00167">
    <property type="entry name" value="SANT"/>
    <property type="match status" value="2"/>
</dbReference>
<feature type="non-terminal residue" evidence="3">
    <location>
        <position position="100"/>
    </location>
</feature>
<dbReference type="HOGENOM" id="CLU_028567_26_4_1"/>
<dbReference type="OrthoDB" id="2143914at2759"/>
<reference evidence="5" key="2">
    <citation type="submission" date="2012-11" db="EMBL/GenBank/DDBJ databases">
        <authorList>
            <person name="Kuo A."/>
            <person name="Curtis B.A."/>
            <person name="Tanifuji G."/>
            <person name="Burki F."/>
            <person name="Gruber A."/>
            <person name="Irimia M."/>
            <person name="Maruyama S."/>
            <person name="Arias M.C."/>
            <person name="Ball S.G."/>
            <person name="Gile G.H."/>
            <person name="Hirakawa Y."/>
            <person name="Hopkins J.F."/>
            <person name="Rensing S.A."/>
            <person name="Schmutz J."/>
            <person name="Symeonidi A."/>
            <person name="Elias M."/>
            <person name="Eveleigh R.J."/>
            <person name="Herman E.K."/>
            <person name="Klute M.J."/>
            <person name="Nakayama T."/>
            <person name="Obornik M."/>
            <person name="Reyes-Prieto A."/>
            <person name="Armbrust E.V."/>
            <person name="Aves S.J."/>
            <person name="Beiko R.G."/>
            <person name="Coutinho P."/>
            <person name="Dacks J.B."/>
            <person name="Durnford D.G."/>
            <person name="Fast N.M."/>
            <person name="Green B.R."/>
            <person name="Grisdale C."/>
            <person name="Hempe F."/>
            <person name="Henrissat B."/>
            <person name="Hoppner M.P."/>
            <person name="Ishida K.-I."/>
            <person name="Kim E."/>
            <person name="Koreny L."/>
            <person name="Kroth P.G."/>
            <person name="Liu Y."/>
            <person name="Malik S.-B."/>
            <person name="Maier U.G."/>
            <person name="McRose D."/>
            <person name="Mock T."/>
            <person name="Neilson J.A."/>
            <person name="Onodera N.T."/>
            <person name="Poole A.M."/>
            <person name="Pritham E.J."/>
            <person name="Richards T.A."/>
            <person name="Rocap G."/>
            <person name="Roy S.W."/>
            <person name="Sarai C."/>
            <person name="Schaack S."/>
            <person name="Shirato S."/>
            <person name="Slamovits C.H."/>
            <person name="Spencer D.F."/>
            <person name="Suzuki S."/>
            <person name="Worden A.Z."/>
            <person name="Zauner S."/>
            <person name="Barry K."/>
            <person name="Bell C."/>
            <person name="Bharti A.K."/>
            <person name="Crow J.A."/>
            <person name="Grimwood J."/>
            <person name="Kramer R."/>
            <person name="Lindquist E."/>
            <person name="Lucas S."/>
            <person name="Salamov A."/>
            <person name="McFadden G.I."/>
            <person name="Lane C.E."/>
            <person name="Keeling P.J."/>
            <person name="Gray M.W."/>
            <person name="Grigoriev I.V."/>
            <person name="Archibald J.M."/>
        </authorList>
    </citation>
    <scope>NUCLEOTIDE SEQUENCE</scope>
    <source>
        <strain evidence="5">CCMP2712</strain>
    </source>
</reference>
<protein>
    <submittedName>
        <fullName evidence="3 4">Uncharacterized protein</fullName>
    </submittedName>
</protein>
<dbReference type="PROSITE" id="PS50090">
    <property type="entry name" value="MYB_LIKE"/>
    <property type="match status" value="2"/>
</dbReference>
<dbReference type="GO" id="GO:0005634">
    <property type="term" value="C:nucleus"/>
    <property type="evidence" value="ECO:0007669"/>
    <property type="project" value="TreeGrafter"/>
</dbReference>
<dbReference type="SMART" id="SM00717">
    <property type="entry name" value="SANT"/>
    <property type="match status" value="2"/>
</dbReference>
<dbReference type="Proteomes" id="UP000011087">
    <property type="component" value="Unassembled WGS sequence"/>
</dbReference>
<reference evidence="4" key="3">
    <citation type="submission" date="2016-03" db="UniProtKB">
        <authorList>
            <consortium name="EnsemblProtists"/>
        </authorList>
    </citation>
    <scope>IDENTIFICATION</scope>
</reference>
<feature type="domain" description="HTH myb-type" evidence="2">
    <location>
        <begin position="1"/>
        <end position="45"/>
    </location>
</feature>
<dbReference type="InterPro" id="IPR017930">
    <property type="entry name" value="Myb_dom"/>
</dbReference>
<feature type="domain" description="HTH myb-type" evidence="2">
    <location>
        <begin position="46"/>
        <end position="100"/>
    </location>
</feature>
<dbReference type="SUPFAM" id="SSF46689">
    <property type="entry name" value="Homeodomain-like"/>
    <property type="match status" value="1"/>
</dbReference>
<dbReference type="InterPro" id="IPR009057">
    <property type="entry name" value="Homeodomain-like_sf"/>
</dbReference>
<feature type="non-terminal residue" evidence="3">
    <location>
        <position position="1"/>
    </location>
</feature>
<evidence type="ECO:0000259" key="1">
    <source>
        <dbReference type="PROSITE" id="PS50090"/>
    </source>
</evidence>
<dbReference type="InterPro" id="IPR001005">
    <property type="entry name" value="SANT/Myb"/>
</dbReference>
<dbReference type="OMA" id="QWEDAVI"/>
<dbReference type="Gene3D" id="1.10.10.60">
    <property type="entry name" value="Homeodomain-like"/>
    <property type="match status" value="2"/>
</dbReference>
<feature type="domain" description="Myb-like" evidence="1">
    <location>
        <begin position="46"/>
        <end position="96"/>
    </location>
</feature>
<evidence type="ECO:0000259" key="2">
    <source>
        <dbReference type="PROSITE" id="PS51294"/>
    </source>
</evidence>
<accession>L1K518</accession>
<feature type="domain" description="Myb-like" evidence="1">
    <location>
        <begin position="1"/>
        <end position="45"/>
    </location>
</feature>
<evidence type="ECO:0000313" key="3">
    <source>
        <dbReference type="EMBL" id="EKX55453.1"/>
    </source>
</evidence>
<dbReference type="GO" id="GO:0000978">
    <property type="term" value="F:RNA polymerase II cis-regulatory region sequence-specific DNA binding"/>
    <property type="evidence" value="ECO:0007669"/>
    <property type="project" value="TreeGrafter"/>
</dbReference>
<dbReference type="RefSeq" id="XP_005842433.1">
    <property type="nucleotide sequence ID" value="XM_005842376.1"/>
</dbReference>
<dbReference type="AlphaFoldDB" id="L1K518"/>
<dbReference type="PANTHER" id="PTHR45614:SF25">
    <property type="entry name" value="MYB PROTEIN"/>
    <property type="match status" value="1"/>
</dbReference>
<dbReference type="KEGG" id="gtt:GUITHDRAFT_44603"/>
<dbReference type="GeneID" id="17312163"/>
<keyword evidence="5" id="KW-1185">Reference proteome</keyword>
<dbReference type="PaxDb" id="55529-EKX55453"/>
<dbReference type="Pfam" id="PF00249">
    <property type="entry name" value="Myb_DNA-binding"/>
    <property type="match status" value="2"/>
</dbReference>
<proteinExistence type="predicted"/>
<dbReference type="PANTHER" id="PTHR45614">
    <property type="entry name" value="MYB PROTEIN-RELATED"/>
    <property type="match status" value="1"/>
</dbReference>
<gene>
    <name evidence="3" type="ORF">GUITHDRAFT_44603</name>
</gene>
<dbReference type="PROSITE" id="PS51294">
    <property type="entry name" value="HTH_MYB"/>
    <property type="match status" value="2"/>
</dbReference>
<dbReference type="STRING" id="905079.L1K518"/>
<sequence length="100" mass="11773">PWAYEEDATILRFVLKFGIKDWTMIGTQVPNRTPKQCRERYKNQLDPFINRGPWTDAEDDLIIKAHKIHGNKWTAIAKLIPGRTDNAIKNHWNSTLQRKM</sequence>
<dbReference type="EMBL" id="JH992965">
    <property type="protein sequence ID" value="EKX55453.1"/>
    <property type="molecule type" value="Genomic_DNA"/>
</dbReference>
<dbReference type="GO" id="GO:0000981">
    <property type="term" value="F:DNA-binding transcription factor activity, RNA polymerase II-specific"/>
    <property type="evidence" value="ECO:0007669"/>
    <property type="project" value="TreeGrafter"/>
</dbReference>
<dbReference type="InterPro" id="IPR050560">
    <property type="entry name" value="MYB_TF"/>
</dbReference>
<dbReference type="EnsemblProtists" id="EKX55453">
    <property type="protein sequence ID" value="EKX55453"/>
    <property type="gene ID" value="GUITHDRAFT_44603"/>
</dbReference>
<reference evidence="3 5" key="1">
    <citation type="journal article" date="2012" name="Nature">
        <title>Algal genomes reveal evolutionary mosaicism and the fate of nucleomorphs.</title>
        <authorList>
            <consortium name="DOE Joint Genome Institute"/>
            <person name="Curtis B.A."/>
            <person name="Tanifuji G."/>
            <person name="Burki F."/>
            <person name="Gruber A."/>
            <person name="Irimia M."/>
            <person name="Maruyama S."/>
            <person name="Arias M.C."/>
            <person name="Ball S.G."/>
            <person name="Gile G.H."/>
            <person name="Hirakawa Y."/>
            <person name="Hopkins J.F."/>
            <person name="Kuo A."/>
            <person name="Rensing S.A."/>
            <person name="Schmutz J."/>
            <person name="Symeonidi A."/>
            <person name="Elias M."/>
            <person name="Eveleigh R.J."/>
            <person name="Herman E.K."/>
            <person name="Klute M.J."/>
            <person name="Nakayama T."/>
            <person name="Obornik M."/>
            <person name="Reyes-Prieto A."/>
            <person name="Armbrust E.V."/>
            <person name="Aves S.J."/>
            <person name="Beiko R.G."/>
            <person name="Coutinho P."/>
            <person name="Dacks J.B."/>
            <person name="Durnford D.G."/>
            <person name="Fast N.M."/>
            <person name="Green B.R."/>
            <person name="Grisdale C.J."/>
            <person name="Hempel F."/>
            <person name="Henrissat B."/>
            <person name="Hoppner M.P."/>
            <person name="Ishida K."/>
            <person name="Kim E."/>
            <person name="Koreny L."/>
            <person name="Kroth P.G."/>
            <person name="Liu Y."/>
            <person name="Malik S.B."/>
            <person name="Maier U.G."/>
            <person name="McRose D."/>
            <person name="Mock T."/>
            <person name="Neilson J.A."/>
            <person name="Onodera N.T."/>
            <person name="Poole A.M."/>
            <person name="Pritham E.J."/>
            <person name="Richards T.A."/>
            <person name="Rocap G."/>
            <person name="Roy S.W."/>
            <person name="Sarai C."/>
            <person name="Schaack S."/>
            <person name="Shirato S."/>
            <person name="Slamovits C.H."/>
            <person name="Spencer D.F."/>
            <person name="Suzuki S."/>
            <person name="Worden A.Z."/>
            <person name="Zauner S."/>
            <person name="Barry K."/>
            <person name="Bell C."/>
            <person name="Bharti A.K."/>
            <person name="Crow J.A."/>
            <person name="Grimwood J."/>
            <person name="Kramer R."/>
            <person name="Lindquist E."/>
            <person name="Lucas S."/>
            <person name="Salamov A."/>
            <person name="McFadden G.I."/>
            <person name="Lane C.E."/>
            <person name="Keeling P.J."/>
            <person name="Gray M.W."/>
            <person name="Grigoriev I.V."/>
            <person name="Archibald J.M."/>
        </authorList>
    </citation>
    <scope>NUCLEOTIDE SEQUENCE</scope>
    <source>
        <strain evidence="3 5">CCMP2712</strain>
    </source>
</reference>
<name>L1K518_GUITC</name>
<dbReference type="eggNOG" id="KOG0048">
    <property type="taxonomic scope" value="Eukaryota"/>
</dbReference>
<evidence type="ECO:0000313" key="5">
    <source>
        <dbReference type="Proteomes" id="UP000011087"/>
    </source>
</evidence>
<organism evidence="3">
    <name type="scientific">Guillardia theta (strain CCMP2712)</name>
    <name type="common">Cryptophyte</name>
    <dbReference type="NCBI Taxonomy" id="905079"/>
    <lineage>
        <taxon>Eukaryota</taxon>
        <taxon>Cryptophyceae</taxon>
        <taxon>Pyrenomonadales</taxon>
        <taxon>Geminigeraceae</taxon>
        <taxon>Guillardia</taxon>
    </lineage>
</organism>